<protein>
    <recommendedName>
        <fullName evidence="9">4,4'-diaponeurosporenoate glycosyltransferase</fullName>
    </recommendedName>
</protein>
<keyword evidence="5" id="KW-0472">Membrane</keyword>
<dbReference type="EMBL" id="JACKSJ010000190">
    <property type="protein sequence ID" value="MCV7172619.1"/>
    <property type="molecule type" value="Genomic_DNA"/>
</dbReference>
<reference evidence="11" key="1">
    <citation type="submission" date="2020-07" db="EMBL/GenBank/DDBJ databases">
        <authorList>
            <person name="Pettersson B.M.F."/>
            <person name="Behra P.R.K."/>
            <person name="Ramesh M."/>
            <person name="Das S."/>
            <person name="Dasgupta S."/>
            <person name="Kirsebom L.A."/>
        </authorList>
    </citation>
    <scope>NUCLEOTIDE SEQUENCE</scope>
    <source>
        <strain evidence="11">DSM 44615</strain>
    </source>
</reference>
<keyword evidence="2" id="KW-1003">Cell membrane</keyword>
<dbReference type="InterPro" id="IPR029044">
    <property type="entry name" value="Nucleotide-diphossugar_trans"/>
</dbReference>
<dbReference type="RefSeq" id="WP_264014791.1">
    <property type="nucleotide sequence ID" value="NZ_JACKSJ010000190.1"/>
</dbReference>
<reference evidence="11" key="2">
    <citation type="journal article" date="2022" name="BMC Genomics">
        <title>Comparative genome analysis of mycobacteria focusing on tRNA and non-coding RNA.</title>
        <authorList>
            <person name="Behra P.R.K."/>
            <person name="Pettersson B.M.F."/>
            <person name="Ramesh M."/>
            <person name="Das S."/>
            <person name="Dasgupta S."/>
            <person name="Kirsebom L.A."/>
        </authorList>
    </citation>
    <scope>NUCLEOTIDE SEQUENCE</scope>
    <source>
        <strain evidence="11">DSM 44615</strain>
    </source>
</reference>
<evidence type="ECO:0000256" key="4">
    <source>
        <dbReference type="ARBA" id="ARBA00022679"/>
    </source>
</evidence>
<comment type="pathway">
    <text evidence="7">Carotenoid biosynthesis; staphyloxanthin biosynthesis; staphyloxanthin from farnesyl diphosphate: step 4/5.</text>
</comment>
<evidence type="ECO:0000256" key="3">
    <source>
        <dbReference type="ARBA" id="ARBA00022676"/>
    </source>
</evidence>
<proteinExistence type="inferred from homology"/>
<name>A0A9X3BPF7_9MYCO</name>
<dbReference type="Proteomes" id="UP001140293">
    <property type="component" value="Unassembled WGS sequence"/>
</dbReference>
<evidence type="ECO:0000256" key="1">
    <source>
        <dbReference type="ARBA" id="ARBA00004236"/>
    </source>
</evidence>
<evidence type="ECO:0000313" key="11">
    <source>
        <dbReference type="EMBL" id="MCV7172619.1"/>
    </source>
</evidence>
<evidence type="ECO:0000256" key="5">
    <source>
        <dbReference type="ARBA" id="ARBA00023136"/>
    </source>
</evidence>
<dbReference type="AlphaFoldDB" id="A0A9X3BPF7"/>
<comment type="subcellular location">
    <subcellularLocation>
        <location evidence="1">Cell membrane</location>
    </subcellularLocation>
</comment>
<sequence>MPELEQIAVVIPAHDEATNLPRTLRALATATLCSPLPALTVVVLDACDDDSAALAGRFGPDVHFVEVDAGNVGAARAAGFEYARSVSGGADPARTWYATSDADSLVPADWLLRMTATYADMVLGVVRVPDWRHFPAEVARRYLRAYQAKISGKGNGHSHIHGANMGFNAAAYWAVGGFRALPTGEDVELVERFEAAGRHIRRDAALSVVTSARRDARAPGGFASHLRALSVPRRKTGEPA</sequence>
<evidence type="ECO:0000256" key="8">
    <source>
        <dbReference type="ARBA" id="ARBA00038120"/>
    </source>
</evidence>
<keyword evidence="12" id="KW-1185">Reference proteome</keyword>
<feature type="domain" description="Glycosyltransferase 2-like" evidence="10">
    <location>
        <begin position="9"/>
        <end position="175"/>
    </location>
</feature>
<evidence type="ECO:0000256" key="7">
    <source>
        <dbReference type="ARBA" id="ARBA00037904"/>
    </source>
</evidence>
<evidence type="ECO:0000256" key="6">
    <source>
        <dbReference type="ARBA" id="ARBA00037281"/>
    </source>
</evidence>
<dbReference type="PANTHER" id="PTHR43646">
    <property type="entry name" value="GLYCOSYLTRANSFERASE"/>
    <property type="match status" value="1"/>
</dbReference>
<keyword evidence="3" id="KW-0328">Glycosyltransferase</keyword>
<comment type="similarity">
    <text evidence="8">Belongs to the glycosyltransferase 2 family. CrtQ subfamily.</text>
</comment>
<dbReference type="PANTHER" id="PTHR43646:SF2">
    <property type="entry name" value="GLYCOSYLTRANSFERASE 2-LIKE DOMAIN-CONTAINING PROTEIN"/>
    <property type="match status" value="1"/>
</dbReference>
<dbReference type="GO" id="GO:0016757">
    <property type="term" value="F:glycosyltransferase activity"/>
    <property type="evidence" value="ECO:0007669"/>
    <property type="project" value="UniProtKB-KW"/>
</dbReference>
<comment type="caution">
    <text evidence="11">The sequence shown here is derived from an EMBL/GenBank/DDBJ whole genome shotgun (WGS) entry which is preliminary data.</text>
</comment>
<organism evidence="11 12">
    <name type="scientific">[Mycobacterium] manitobense</name>
    <dbReference type="NCBI Taxonomy" id="190147"/>
    <lineage>
        <taxon>Bacteria</taxon>
        <taxon>Bacillati</taxon>
        <taxon>Actinomycetota</taxon>
        <taxon>Actinomycetes</taxon>
        <taxon>Mycobacteriales</taxon>
        <taxon>Mycobacteriaceae</taxon>
        <taxon>Mycolicibacterium</taxon>
    </lineage>
</organism>
<evidence type="ECO:0000259" key="10">
    <source>
        <dbReference type="Pfam" id="PF00535"/>
    </source>
</evidence>
<dbReference type="GO" id="GO:0005886">
    <property type="term" value="C:plasma membrane"/>
    <property type="evidence" value="ECO:0007669"/>
    <property type="project" value="UniProtKB-SubCell"/>
</dbReference>
<dbReference type="SUPFAM" id="SSF53448">
    <property type="entry name" value="Nucleotide-diphospho-sugar transferases"/>
    <property type="match status" value="1"/>
</dbReference>
<evidence type="ECO:0000313" key="12">
    <source>
        <dbReference type="Proteomes" id="UP001140293"/>
    </source>
</evidence>
<accession>A0A9X3BPF7</accession>
<dbReference type="InterPro" id="IPR001173">
    <property type="entry name" value="Glyco_trans_2-like"/>
</dbReference>
<keyword evidence="4" id="KW-0808">Transferase</keyword>
<gene>
    <name evidence="11" type="ORF">H7I41_22115</name>
</gene>
<comment type="function">
    <text evidence="6">Catalyzes the glycosylation of 4,4'-diaponeurosporenoate, i.e. the esterification of glucose at the C1'' position with the carboxyl group of 4,4'-diaponeurosporenic acid, to form glycosyl-4,4'-diaponeurosporenoate. This is a step in the biosynthesis of staphyloxanthin, an orange pigment present in most staphylococci strains.</text>
</comment>
<dbReference type="Gene3D" id="3.90.550.10">
    <property type="entry name" value="Spore Coat Polysaccharide Biosynthesis Protein SpsA, Chain A"/>
    <property type="match status" value="1"/>
</dbReference>
<evidence type="ECO:0000256" key="2">
    <source>
        <dbReference type="ARBA" id="ARBA00022475"/>
    </source>
</evidence>
<dbReference type="Pfam" id="PF00535">
    <property type="entry name" value="Glycos_transf_2"/>
    <property type="match status" value="1"/>
</dbReference>
<evidence type="ECO:0000256" key="9">
    <source>
        <dbReference type="ARBA" id="ARBA00040345"/>
    </source>
</evidence>